<dbReference type="InterPro" id="IPR036457">
    <property type="entry name" value="PPM-type-like_dom_sf"/>
</dbReference>
<dbReference type="Pfam" id="PF13426">
    <property type="entry name" value="PAS_9"/>
    <property type="match status" value="2"/>
</dbReference>
<proteinExistence type="predicted"/>
<keyword evidence="4" id="KW-1185">Reference proteome</keyword>
<dbReference type="InterPro" id="IPR003018">
    <property type="entry name" value="GAF"/>
</dbReference>
<dbReference type="SMART" id="SM00091">
    <property type="entry name" value="PAS"/>
    <property type="match status" value="2"/>
</dbReference>
<dbReference type="InterPro" id="IPR000014">
    <property type="entry name" value="PAS"/>
</dbReference>
<dbReference type="InterPro" id="IPR001932">
    <property type="entry name" value="PPM-type_phosphatase-like_dom"/>
</dbReference>
<comment type="caution">
    <text evidence="3">The sequence shown here is derived from an EMBL/GenBank/DDBJ whole genome shotgun (WGS) entry which is preliminary data.</text>
</comment>
<dbReference type="CDD" id="cd00130">
    <property type="entry name" value="PAS"/>
    <property type="match status" value="2"/>
</dbReference>
<dbReference type="Gene3D" id="3.30.450.20">
    <property type="entry name" value="PAS domain"/>
    <property type="match status" value="2"/>
</dbReference>
<reference evidence="3 4" key="1">
    <citation type="submission" date="2023-07" db="EMBL/GenBank/DDBJ databases">
        <title>Genomic Encyclopedia of Type Strains, Phase IV (KMG-IV): sequencing the most valuable type-strain genomes for metagenomic binning, comparative biology and taxonomic classification.</title>
        <authorList>
            <person name="Goeker M."/>
        </authorList>
    </citation>
    <scope>NUCLEOTIDE SEQUENCE [LARGE SCALE GENOMIC DNA]</scope>
    <source>
        <strain evidence="3 4">DSM 16460</strain>
    </source>
</reference>
<dbReference type="SMART" id="SM00331">
    <property type="entry name" value="PP2C_SIG"/>
    <property type="match status" value="1"/>
</dbReference>
<dbReference type="Gene3D" id="3.30.450.40">
    <property type="match status" value="1"/>
</dbReference>
<dbReference type="PANTHER" id="PTHR43102">
    <property type="entry name" value="SLR1143 PROTEIN"/>
    <property type="match status" value="1"/>
</dbReference>
<dbReference type="EMBL" id="JAUSTQ010000001">
    <property type="protein sequence ID" value="MDQ0158113.1"/>
    <property type="molecule type" value="Genomic_DNA"/>
</dbReference>
<evidence type="ECO:0000259" key="2">
    <source>
        <dbReference type="PROSITE" id="PS50113"/>
    </source>
</evidence>
<dbReference type="InterPro" id="IPR029016">
    <property type="entry name" value="GAF-like_dom_sf"/>
</dbReference>
<dbReference type="SUPFAM" id="SSF55781">
    <property type="entry name" value="GAF domain-like"/>
    <property type="match status" value="1"/>
</dbReference>
<name>A0ABT9VAX5_9BACI</name>
<organism evidence="3 4">
    <name type="scientific">Alkalibacillus salilacus</name>
    <dbReference type="NCBI Taxonomy" id="284582"/>
    <lineage>
        <taxon>Bacteria</taxon>
        <taxon>Bacillati</taxon>
        <taxon>Bacillota</taxon>
        <taxon>Bacilli</taxon>
        <taxon>Bacillales</taxon>
        <taxon>Bacillaceae</taxon>
        <taxon>Alkalibacillus</taxon>
    </lineage>
</organism>
<dbReference type="SMART" id="SM00065">
    <property type="entry name" value="GAF"/>
    <property type="match status" value="1"/>
</dbReference>
<dbReference type="PROSITE" id="PS50112">
    <property type="entry name" value="PAS"/>
    <property type="match status" value="2"/>
</dbReference>
<dbReference type="InterPro" id="IPR001610">
    <property type="entry name" value="PAC"/>
</dbReference>
<gene>
    <name evidence="3" type="ORF">J2S77_000063</name>
</gene>
<dbReference type="InterPro" id="IPR035965">
    <property type="entry name" value="PAS-like_dom_sf"/>
</dbReference>
<accession>A0ABT9VAX5</accession>
<dbReference type="InterPro" id="IPR000700">
    <property type="entry name" value="PAS-assoc_C"/>
</dbReference>
<evidence type="ECO:0000259" key="1">
    <source>
        <dbReference type="PROSITE" id="PS50112"/>
    </source>
</evidence>
<dbReference type="PROSITE" id="PS50113">
    <property type="entry name" value="PAC"/>
    <property type="match status" value="1"/>
</dbReference>
<dbReference type="SUPFAM" id="SSF81606">
    <property type="entry name" value="PP2C-like"/>
    <property type="match status" value="1"/>
</dbReference>
<dbReference type="SUPFAM" id="SSF55785">
    <property type="entry name" value="PYP-like sensor domain (PAS domain)"/>
    <property type="match status" value="2"/>
</dbReference>
<evidence type="ECO:0000313" key="3">
    <source>
        <dbReference type="EMBL" id="MDQ0158113.1"/>
    </source>
</evidence>
<sequence length="662" mass="75680">MNEHFAKWNKELQAPQIIYPDINQEIERLRSIHQLNIEFGQQEESFDNITELAKSIFNVEMALITIVDSNWQWFKSCIGLPEQLEQNRGAPRDQSFCQYLFVENQPFQVEDAAEDDRFKHNPLVTNGLICFYAGVPLRLSNGHIIGSLCVLDSKPKKLTKVEFDQLEKLANWAMTEIEVKQKVQDLSEQQQAINELVERNAYLTAGVEHSSSSIVITDAKQFNNPIIYVNQAFTELTDYESEEVMGHNCNILQGPDTDQDTINYIKVCIENRQPAQTEILNYRKDGSTFWNELIINPITDNQGDVPYFIGIQQDITRRKEFEQGLVKNLFEKDRLFNALPELIIMLDQNGHVHNANSRLLPFTGYSITELINQPITQLIQTDELNTIINETFEKGTSAFESSLVTKDLEYLPFQWNFLALRGADGTQSSIVAIGEDIRDRLQLQKDVEYAGHLQKELLQPNVDDETITLKFIHEASHYVSGDSYGYDYNEKENRLFIYLVDVMGHGVATALQTSTINLLFNQIARENMSVKDKVAWVNRACTRILPASYFATAFCADIDLNTGHVTYVAAGINFFAYEKDGETHGSAVPGSLIGIEEEMEFTEHTLTLDQGDALYFMTDGIYERIEKDELPNDFDQFYTYLYNMTAQQNVPDDTTAVCLKLH</sequence>
<dbReference type="Proteomes" id="UP001224359">
    <property type="component" value="Unassembled WGS sequence"/>
</dbReference>
<dbReference type="SMART" id="SM00086">
    <property type="entry name" value="PAC"/>
    <property type="match status" value="2"/>
</dbReference>
<dbReference type="PANTHER" id="PTHR43102:SF2">
    <property type="entry name" value="GAF DOMAIN-CONTAINING PROTEIN"/>
    <property type="match status" value="1"/>
</dbReference>
<protein>
    <submittedName>
        <fullName evidence="3">PAS domain S-box-containing protein</fullName>
    </submittedName>
</protein>
<feature type="domain" description="PAC" evidence="2">
    <location>
        <begin position="273"/>
        <end position="327"/>
    </location>
</feature>
<feature type="domain" description="PAS" evidence="1">
    <location>
        <begin position="334"/>
        <end position="387"/>
    </location>
</feature>
<dbReference type="RefSeq" id="WP_306973571.1">
    <property type="nucleotide sequence ID" value="NZ_JAUSTQ010000001.1"/>
</dbReference>
<dbReference type="Gene3D" id="3.60.40.10">
    <property type="entry name" value="PPM-type phosphatase domain"/>
    <property type="match status" value="1"/>
</dbReference>
<feature type="domain" description="PAS" evidence="1">
    <location>
        <begin position="199"/>
        <end position="272"/>
    </location>
</feature>
<dbReference type="NCBIfam" id="TIGR00229">
    <property type="entry name" value="sensory_box"/>
    <property type="match status" value="2"/>
</dbReference>
<dbReference type="Pfam" id="PF01590">
    <property type="entry name" value="GAF"/>
    <property type="match status" value="1"/>
</dbReference>
<dbReference type="Pfam" id="PF07228">
    <property type="entry name" value="SpoIIE"/>
    <property type="match status" value="1"/>
</dbReference>
<evidence type="ECO:0000313" key="4">
    <source>
        <dbReference type="Proteomes" id="UP001224359"/>
    </source>
</evidence>